<comment type="caution">
    <text evidence="4">The sequence shown here is derived from an EMBL/GenBank/DDBJ whole genome shotgun (WGS) entry which is preliminary data.</text>
</comment>
<evidence type="ECO:0000256" key="2">
    <source>
        <dbReference type="PROSITE-ProRule" id="PRU00023"/>
    </source>
</evidence>
<dbReference type="InterPro" id="IPR036770">
    <property type="entry name" value="Ankyrin_rpt-contain_sf"/>
</dbReference>
<dbReference type="OrthoDB" id="194358at2759"/>
<dbReference type="AlphaFoldDB" id="A0A4Q4T1E5"/>
<dbReference type="InterPro" id="IPR002110">
    <property type="entry name" value="Ankyrin_rpt"/>
</dbReference>
<dbReference type="Proteomes" id="UP000293360">
    <property type="component" value="Unassembled WGS sequence"/>
</dbReference>
<dbReference type="EMBL" id="QJNU01000499">
    <property type="protein sequence ID" value="RYO97078.1"/>
    <property type="molecule type" value="Genomic_DNA"/>
</dbReference>
<gene>
    <name evidence="4" type="ORF">DL764_007373</name>
</gene>
<dbReference type="PROSITE" id="PS50297">
    <property type="entry name" value="ANK_REP_REGION"/>
    <property type="match status" value="2"/>
</dbReference>
<dbReference type="STRING" id="155417.A0A4Q4T1E5"/>
<dbReference type="PANTHER" id="PTHR10039:SF5">
    <property type="entry name" value="NACHT DOMAIN-CONTAINING PROTEIN"/>
    <property type="match status" value="1"/>
</dbReference>
<dbReference type="SUPFAM" id="SSF52540">
    <property type="entry name" value="P-loop containing nucleoside triphosphate hydrolases"/>
    <property type="match status" value="1"/>
</dbReference>
<dbReference type="InterPro" id="IPR056884">
    <property type="entry name" value="NPHP3-like_N"/>
</dbReference>
<dbReference type="InterPro" id="IPR027417">
    <property type="entry name" value="P-loop_NTPase"/>
</dbReference>
<evidence type="ECO:0000313" key="4">
    <source>
        <dbReference type="EMBL" id="RYO97078.1"/>
    </source>
</evidence>
<dbReference type="Pfam" id="PF12796">
    <property type="entry name" value="Ank_2"/>
    <property type="match status" value="1"/>
</dbReference>
<feature type="domain" description="Nephrocystin 3-like N-terminal" evidence="3">
    <location>
        <begin position="210"/>
        <end position="384"/>
    </location>
</feature>
<proteinExistence type="predicted"/>
<accession>A0A4Q4T1E5</accession>
<protein>
    <recommendedName>
        <fullName evidence="3">Nephrocystin 3-like N-terminal domain-containing protein</fullName>
    </recommendedName>
</protein>
<feature type="repeat" description="ANK" evidence="2">
    <location>
        <begin position="848"/>
        <end position="872"/>
    </location>
</feature>
<feature type="repeat" description="ANK" evidence="2">
    <location>
        <begin position="814"/>
        <end position="838"/>
    </location>
</feature>
<dbReference type="SUPFAM" id="SSF48403">
    <property type="entry name" value="Ankyrin repeat"/>
    <property type="match status" value="1"/>
</dbReference>
<name>A0A4Q4T1E5_9PEZI</name>
<keyword evidence="2" id="KW-0040">ANK repeat</keyword>
<organism evidence="4 5">
    <name type="scientific">Monosporascus ibericus</name>
    <dbReference type="NCBI Taxonomy" id="155417"/>
    <lineage>
        <taxon>Eukaryota</taxon>
        <taxon>Fungi</taxon>
        <taxon>Dikarya</taxon>
        <taxon>Ascomycota</taxon>
        <taxon>Pezizomycotina</taxon>
        <taxon>Sordariomycetes</taxon>
        <taxon>Xylariomycetidae</taxon>
        <taxon>Xylariales</taxon>
        <taxon>Xylariales incertae sedis</taxon>
        <taxon>Monosporascus</taxon>
    </lineage>
</organism>
<dbReference type="PANTHER" id="PTHR10039">
    <property type="entry name" value="AMELOGENIN"/>
    <property type="match status" value="1"/>
</dbReference>
<dbReference type="Pfam" id="PF24883">
    <property type="entry name" value="NPHP3_N"/>
    <property type="match status" value="1"/>
</dbReference>
<evidence type="ECO:0000256" key="1">
    <source>
        <dbReference type="ARBA" id="ARBA00022737"/>
    </source>
</evidence>
<dbReference type="SMART" id="SM00248">
    <property type="entry name" value="ANK"/>
    <property type="match status" value="2"/>
</dbReference>
<dbReference type="Gene3D" id="3.40.50.300">
    <property type="entry name" value="P-loop containing nucleotide triphosphate hydrolases"/>
    <property type="match status" value="1"/>
</dbReference>
<keyword evidence="5" id="KW-1185">Reference proteome</keyword>
<keyword evidence="1" id="KW-0677">Repeat</keyword>
<evidence type="ECO:0000313" key="5">
    <source>
        <dbReference type="Proteomes" id="UP000293360"/>
    </source>
</evidence>
<sequence length="905" mass="102162">MNGFTYGEVPATGLTVLFNPGESASLDVFHSTIGIVFFGTPHGGADPRGFLRHVAETLIRAAGFSVNDQIVNTLLPSSERLRELRDEFGLIAHEQNWIVHSFQEELGIRYLNGRKVVEDVSSYLNFPFSETTQHIGRNHMDMCRFTGLDDIEYKKVVAVLDRMMRTVGGKLKTTKANSLNDDQRRMLIESLRFDQMDARQMSVKTALSKTCKWLLKRPEYLDWLDMKKVDQHYGFLWIKGKPGTGKSTLMKFALRNSQKTMKDQLIISFFFNARGASLEKSTTGMYRSLLLQLLERLPELQSIFESVGFTSWNSSGNHTWSIVLLKDLFERAVQLLGQTSVMCFIDALDECDEDQIRDMVAFFQQLGDFAKTSEVRFRVFFTSRHYPHITITKGLSLVLEGQEGHSQDITTYVNSELKVNKISLTEQEQIRRELQEKSSGVFMWVVLVVGILNKEHDQGRTAKRLRRKLSEIPGDLHELFHDLLTRDCRNQNELLLCIQWVLFAREPLKPEELYFAVLSGTEPGDLSKWNPDEVSMALIKTFILNYSKGLAEITKSKIPTVQFIHESVRDFLLKESGLRAIWTNFGVNLQGDSHERLAHCCLAYISADSNFDVESPLPKRLSKEATALRQRVGTSFPFLEYAVKNILHHAEIAEVGGVSQKDFILNFPLTNWLKLHNLFEKFDIRRHTSEASLLYILAEYNMPALIRALPYNRSCFHVENERYGPPILAGMAMQSFEAVRALLEVQAAAQPPTSPLRGLAKYCEHIGRDNNLTRGFEFSQQRSVLSHVAEYGSESLAAACLLISTEDIYSKDSQGRTPLSCAAKNGRGAIVKILLATGQVDVNTKDNYGQTPLSLAAEKGHEAVVKILLATGQVDVDAKDNGGQTPLSYAALKKHKTIVQLLQSA</sequence>
<reference evidence="4 5" key="1">
    <citation type="submission" date="2018-06" db="EMBL/GenBank/DDBJ databases">
        <title>Complete Genomes of Monosporascus.</title>
        <authorList>
            <person name="Robinson A.J."/>
            <person name="Natvig D.O."/>
        </authorList>
    </citation>
    <scope>NUCLEOTIDE SEQUENCE [LARGE SCALE GENOMIC DNA]</scope>
    <source>
        <strain evidence="4 5">CBS 110550</strain>
    </source>
</reference>
<dbReference type="Gene3D" id="1.25.40.20">
    <property type="entry name" value="Ankyrin repeat-containing domain"/>
    <property type="match status" value="1"/>
</dbReference>
<evidence type="ECO:0000259" key="3">
    <source>
        <dbReference type="Pfam" id="PF24883"/>
    </source>
</evidence>
<dbReference type="PROSITE" id="PS50088">
    <property type="entry name" value="ANK_REPEAT"/>
    <property type="match status" value="2"/>
</dbReference>